<feature type="transmembrane region" description="Helical" evidence="1">
    <location>
        <begin position="85"/>
        <end position="107"/>
    </location>
</feature>
<feature type="transmembrane region" description="Helical" evidence="1">
    <location>
        <begin position="312"/>
        <end position="336"/>
    </location>
</feature>
<proteinExistence type="predicted"/>
<feature type="transmembrane region" description="Helical" evidence="1">
    <location>
        <begin position="357"/>
        <end position="379"/>
    </location>
</feature>
<reference evidence="2" key="1">
    <citation type="submission" date="2016-10" db="EMBL/GenBank/DDBJ databases">
        <authorList>
            <person name="de Groot N.N."/>
        </authorList>
    </citation>
    <scope>NUCLEOTIDE SEQUENCE</scope>
</reference>
<evidence type="ECO:0000313" key="2">
    <source>
        <dbReference type="EMBL" id="SFV69344.1"/>
    </source>
</evidence>
<keyword evidence="1" id="KW-1133">Transmembrane helix</keyword>
<sequence length="411" mass="45917">MNSISQDFAPPFKLIAPFFIIGGFFYVLATLAVFLFNAQDLLFTSPAVISFTHLFLLGFVMMTIFGAMAQLVPVVLEVGHFGVELFYAIWPLLLIGTLLMVGGFLYSPALLPYGGMIVLISMMIFVGEIFLTIKKVEKLNLVMSSVLISNTFLFLGIIFGLLIALAYAGTISLDISQLLRAHVYSVIGGYISITIMGLSIVLVPMFTLSHSFSLMPLRISITLMSVGVVSVILSALFNIGFLEYLGYFLSFLAVPFYFYIIYIIYKTRPRKENDIYAISMMFAYIAMLVAAFLALLYFAFHKEVLLLASAWVMFFGFFGFLITGHIYKIIPFLVWFERFSPLVGKQKIPMLADMVPYKSSQAQFIFSSIGVVLVTLAILTKSEMLLHGGASFLFFGGLAFVRSMLYMINFK</sequence>
<feature type="transmembrane region" description="Helical" evidence="1">
    <location>
        <begin position="113"/>
        <end position="133"/>
    </location>
</feature>
<dbReference type="AlphaFoldDB" id="A0A1W1CU64"/>
<keyword evidence="1" id="KW-0472">Membrane</keyword>
<dbReference type="EMBL" id="FPHK01000133">
    <property type="protein sequence ID" value="SFV69344.1"/>
    <property type="molecule type" value="Genomic_DNA"/>
</dbReference>
<feature type="transmembrane region" description="Helical" evidence="1">
    <location>
        <begin position="219"/>
        <end position="239"/>
    </location>
</feature>
<feature type="transmembrane region" description="Helical" evidence="1">
    <location>
        <begin position="385"/>
        <end position="408"/>
    </location>
</feature>
<keyword evidence="1" id="KW-0812">Transmembrane</keyword>
<protein>
    <submittedName>
        <fullName evidence="2">Uncharacterized protein</fullName>
    </submittedName>
</protein>
<name>A0A1W1CU64_9ZZZZ</name>
<feature type="transmembrane region" description="Helical" evidence="1">
    <location>
        <begin position="145"/>
        <end position="167"/>
    </location>
</feature>
<feature type="transmembrane region" description="Helical" evidence="1">
    <location>
        <begin position="245"/>
        <end position="265"/>
    </location>
</feature>
<evidence type="ECO:0000256" key="1">
    <source>
        <dbReference type="SAM" id="Phobius"/>
    </source>
</evidence>
<accession>A0A1W1CU64</accession>
<organism evidence="2">
    <name type="scientific">hydrothermal vent metagenome</name>
    <dbReference type="NCBI Taxonomy" id="652676"/>
    <lineage>
        <taxon>unclassified sequences</taxon>
        <taxon>metagenomes</taxon>
        <taxon>ecological metagenomes</taxon>
    </lineage>
</organism>
<gene>
    <name evidence="2" type="ORF">MNB_SM-6-1357</name>
</gene>
<feature type="transmembrane region" description="Helical" evidence="1">
    <location>
        <begin position="12"/>
        <end position="36"/>
    </location>
</feature>
<feature type="transmembrane region" description="Helical" evidence="1">
    <location>
        <begin position="187"/>
        <end position="207"/>
    </location>
</feature>
<feature type="transmembrane region" description="Helical" evidence="1">
    <location>
        <begin position="48"/>
        <end position="73"/>
    </location>
</feature>
<feature type="transmembrane region" description="Helical" evidence="1">
    <location>
        <begin position="277"/>
        <end position="300"/>
    </location>
</feature>